<evidence type="ECO:0000313" key="2">
    <source>
        <dbReference type="EMBL" id="QJH94165.1"/>
    </source>
</evidence>
<organism evidence="1">
    <name type="scientific">viral metagenome</name>
    <dbReference type="NCBI Taxonomy" id="1070528"/>
    <lineage>
        <taxon>unclassified sequences</taxon>
        <taxon>metagenomes</taxon>
        <taxon>organismal metagenomes</taxon>
    </lineage>
</organism>
<dbReference type="EMBL" id="MT144007">
    <property type="protein sequence ID" value="QJA46313.1"/>
    <property type="molecule type" value="Genomic_DNA"/>
</dbReference>
<sequence length="50" mass="6008">MKTIILTEKEREALDSLLSQRAEADEWFKTRKGRKFSSYDIEILLLKIRH</sequence>
<dbReference type="AlphaFoldDB" id="A0A6H1ZEH2"/>
<proteinExistence type="predicted"/>
<evidence type="ECO:0008006" key="3">
    <source>
        <dbReference type="Google" id="ProtNLM"/>
    </source>
</evidence>
<name>A0A6H1ZEH2_9ZZZZ</name>
<evidence type="ECO:0000313" key="1">
    <source>
        <dbReference type="EMBL" id="QJA46313.1"/>
    </source>
</evidence>
<gene>
    <name evidence="1" type="ORF">TM448A00373_0020</name>
    <name evidence="2" type="ORF">TM448B00195_0005</name>
</gene>
<reference evidence="1" key="1">
    <citation type="submission" date="2020-03" db="EMBL/GenBank/DDBJ databases">
        <title>The deep terrestrial virosphere.</title>
        <authorList>
            <person name="Holmfeldt K."/>
            <person name="Nilsson E."/>
            <person name="Simone D."/>
            <person name="Lopez-Fernandez M."/>
            <person name="Wu X."/>
            <person name="de Brujin I."/>
            <person name="Lundin D."/>
            <person name="Andersson A."/>
            <person name="Bertilsson S."/>
            <person name="Dopson M."/>
        </authorList>
    </citation>
    <scope>NUCLEOTIDE SEQUENCE</scope>
    <source>
        <strain evidence="1">TM448A00373</strain>
        <strain evidence="2">TM448B00195</strain>
    </source>
</reference>
<protein>
    <recommendedName>
        <fullName evidence="3">Antitoxin</fullName>
    </recommendedName>
</protein>
<dbReference type="EMBL" id="MT144597">
    <property type="protein sequence ID" value="QJH94165.1"/>
    <property type="molecule type" value="Genomic_DNA"/>
</dbReference>
<accession>A0A6H1ZEH2</accession>